<proteinExistence type="predicted"/>
<evidence type="ECO:0000313" key="3">
    <source>
        <dbReference type="Proteomes" id="UP000550260"/>
    </source>
</evidence>
<organism evidence="2 3">
    <name type="scientific">Amycolatopsis echigonensis</name>
    <dbReference type="NCBI Taxonomy" id="2576905"/>
    <lineage>
        <taxon>Bacteria</taxon>
        <taxon>Bacillati</taxon>
        <taxon>Actinomycetota</taxon>
        <taxon>Actinomycetes</taxon>
        <taxon>Pseudonocardiales</taxon>
        <taxon>Pseudonocardiaceae</taxon>
        <taxon>Amycolatopsis</taxon>
    </lineage>
</organism>
<dbReference type="RefSeq" id="WP_183122561.1">
    <property type="nucleotide sequence ID" value="NZ_JACJHR010000001.1"/>
</dbReference>
<evidence type="ECO:0000256" key="1">
    <source>
        <dbReference type="SAM" id="MobiDB-lite"/>
    </source>
</evidence>
<evidence type="ECO:0000313" key="2">
    <source>
        <dbReference type="EMBL" id="MBB2497562.1"/>
    </source>
</evidence>
<reference evidence="2 3" key="1">
    <citation type="submission" date="2020-08" db="EMBL/GenBank/DDBJ databases">
        <title>Amycolatopsis echigonensis JCM 21831.</title>
        <authorList>
            <person name="Tedsree N."/>
            <person name="Kuncharoen N."/>
            <person name="Likhitwitayawuid K."/>
            <person name="Tanasupawat S."/>
        </authorList>
    </citation>
    <scope>NUCLEOTIDE SEQUENCE [LARGE SCALE GENOMIC DNA]</scope>
    <source>
        <strain evidence="2 3">JCM 21831</strain>
    </source>
</reference>
<name>A0A8E1T3D4_9PSEU</name>
<protein>
    <submittedName>
        <fullName evidence="2">Uncharacterized protein</fullName>
    </submittedName>
</protein>
<feature type="region of interest" description="Disordered" evidence="1">
    <location>
        <begin position="97"/>
        <end position="122"/>
    </location>
</feature>
<sequence>MPAAAPPVKRSAAAKPSPTVYRCEGNAVAEPSWLNLACADQKMGVDRLHWSGWGEENAHATGRFWEDDCVPNCASGKLISVPTSVTVSGLADGHYSRMHVTATPPPAQPHDYRLTKTGPLAE</sequence>
<dbReference type="Proteomes" id="UP000550260">
    <property type="component" value="Unassembled WGS sequence"/>
</dbReference>
<comment type="caution">
    <text evidence="2">The sequence shown here is derived from an EMBL/GenBank/DDBJ whole genome shotgun (WGS) entry which is preliminary data.</text>
</comment>
<dbReference type="AlphaFoldDB" id="A0A8E1T3D4"/>
<gene>
    <name evidence="2" type="ORF">H5411_00195</name>
</gene>
<accession>A0A8E1T3D4</accession>
<dbReference type="EMBL" id="JACJHR010000001">
    <property type="protein sequence ID" value="MBB2497562.1"/>
    <property type="molecule type" value="Genomic_DNA"/>
</dbReference>